<feature type="compositionally biased region" description="Pro residues" evidence="1">
    <location>
        <begin position="7"/>
        <end position="16"/>
    </location>
</feature>
<gene>
    <name evidence="2" type="ORF">SAMN06296416_10869</name>
</gene>
<keyword evidence="3" id="KW-1185">Reference proteome</keyword>
<feature type="region of interest" description="Disordered" evidence="1">
    <location>
        <begin position="1"/>
        <end position="20"/>
    </location>
</feature>
<reference evidence="2 3" key="1">
    <citation type="submission" date="2017-09" db="EMBL/GenBank/DDBJ databases">
        <authorList>
            <person name="Ehlers B."/>
            <person name="Leendertz F.H."/>
        </authorList>
    </citation>
    <scope>NUCLEOTIDE SEQUENCE [LARGE SCALE GENOMIC DNA]</scope>
    <source>
        <strain evidence="2 3">CGMCC 1.10978</strain>
    </source>
</reference>
<dbReference type="AlphaFoldDB" id="A0A286DB72"/>
<name>A0A286DB72_9GAMM</name>
<organism evidence="2 3">
    <name type="scientific">Pseudoxanthomonas wuyuanensis</name>
    <dbReference type="NCBI Taxonomy" id="1073196"/>
    <lineage>
        <taxon>Bacteria</taxon>
        <taxon>Pseudomonadati</taxon>
        <taxon>Pseudomonadota</taxon>
        <taxon>Gammaproteobacteria</taxon>
        <taxon>Lysobacterales</taxon>
        <taxon>Lysobacteraceae</taxon>
        <taxon>Pseudoxanthomonas</taxon>
    </lineage>
</organism>
<dbReference type="EMBL" id="OCND01000008">
    <property type="protein sequence ID" value="SOD55893.1"/>
    <property type="molecule type" value="Genomic_DNA"/>
</dbReference>
<protein>
    <submittedName>
        <fullName evidence="2">Uncharacterized protein</fullName>
    </submittedName>
</protein>
<proteinExistence type="predicted"/>
<evidence type="ECO:0000313" key="2">
    <source>
        <dbReference type="EMBL" id="SOD55893.1"/>
    </source>
</evidence>
<dbReference type="Proteomes" id="UP000219374">
    <property type="component" value="Unassembled WGS sequence"/>
</dbReference>
<evidence type="ECO:0000256" key="1">
    <source>
        <dbReference type="SAM" id="MobiDB-lite"/>
    </source>
</evidence>
<evidence type="ECO:0000313" key="3">
    <source>
        <dbReference type="Proteomes" id="UP000219374"/>
    </source>
</evidence>
<sequence>MVALRPPCGPGLPPRRPASSLSRVSAYAPSLFLVLHAGSSRRDFTRIATRLSGRKLDSVDWTG</sequence>
<accession>A0A286DB72</accession>